<dbReference type="GO" id="GO:0016020">
    <property type="term" value="C:membrane"/>
    <property type="evidence" value="ECO:0007669"/>
    <property type="project" value="UniProtKB-SubCell"/>
</dbReference>
<reference evidence="8" key="1">
    <citation type="submission" date="2022-03" db="EMBL/GenBank/DDBJ databases">
        <title>Fererhizobium litorale gen. nov., sp. nov., isolated from sandy sediments of the Sea of Japan seashore.</title>
        <authorList>
            <person name="Romanenko L."/>
            <person name="Kurilenko V."/>
            <person name="Otstavnykh N."/>
            <person name="Svetashev V."/>
            <person name="Tekutyeva L."/>
            <person name="Isaeva M."/>
            <person name="Mikhailov V."/>
        </authorList>
    </citation>
    <scope>NUCLEOTIDE SEQUENCE</scope>
    <source>
        <strain evidence="8">KMM 9576</strain>
    </source>
</reference>
<dbReference type="EMBL" id="JALDYZ010000020">
    <property type="protein sequence ID" value="MDI7924936.1"/>
    <property type="molecule type" value="Genomic_DNA"/>
</dbReference>
<dbReference type="Pfam" id="PF07886">
    <property type="entry name" value="BA14K"/>
    <property type="match status" value="1"/>
</dbReference>
<evidence type="ECO:0000313" key="8">
    <source>
        <dbReference type="EMBL" id="MDI7924936.1"/>
    </source>
</evidence>
<protein>
    <recommendedName>
        <fullName evidence="3">Lectin-like protein BA14k</fullName>
    </recommendedName>
</protein>
<dbReference type="RefSeq" id="WP_311788855.1">
    <property type="nucleotide sequence ID" value="NZ_JALDYY010000020.1"/>
</dbReference>
<comment type="subcellular location">
    <subcellularLocation>
        <location evidence="1">Membrane</location>
        <topology evidence="1">Single-pass membrane protein</topology>
    </subcellularLocation>
</comment>
<organism evidence="8 9">
    <name type="scientific">Ferirhizobium litorale</name>
    <dbReference type="NCBI Taxonomy" id="2927786"/>
    <lineage>
        <taxon>Bacteria</taxon>
        <taxon>Pseudomonadati</taxon>
        <taxon>Pseudomonadota</taxon>
        <taxon>Alphaproteobacteria</taxon>
        <taxon>Hyphomicrobiales</taxon>
        <taxon>Rhizobiaceae</taxon>
        <taxon>Ferirhizobium</taxon>
    </lineage>
</organism>
<dbReference type="GO" id="GO:0030246">
    <property type="term" value="F:carbohydrate binding"/>
    <property type="evidence" value="ECO:0007669"/>
    <property type="project" value="UniProtKB-KW"/>
</dbReference>
<keyword evidence="4" id="KW-0472">Membrane</keyword>
<accession>A0AAE3QKD3</accession>
<evidence type="ECO:0000256" key="3">
    <source>
        <dbReference type="ARBA" id="ARBA00020552"/>
    </source>
</evidence>
<sequence>MSLFSKLALGCVFGLSALSTAVPADAVPRAQIPVIDRHSDVTSVRVVCGSGGCNQPWSPGYYRRPSYRPYYGNSYSPYRPSRAYRPYYRPYYDGPYSSTAYIGLGFSPYYAGYYGGYFGSYYPYYNHYPRYTNRRVYPPPYYAPRTVYRAATSNSHQQWCQARYRSYNPASNMYLGYSGAYRVCRSPWN</sequence>
<feature type="signal peptide" evidence="7">
    <location>
        <begin position="1"/>
        <end position="26"/>
    </location>
</feature>
<evidence type="ECO:0000313" key="9">
    <source>
        <dbReference type="Proteomes" id="UP001161580"/>
    </source>
</evidence>
<dbReference type="InterPro" id="IPR012413">
    <property type="entry name" value="BA14K"/>
</dbReference>
<dbReference type="AlphaFoldDB" id="A0AAE3QKD3"/>
<evidence type="ECO:0000256" key="2">
    <source>
        <dbReference type="ARBA" id="ARBA00010270"/>
    </source>
</evidence>
<proteinExistence type="inferred from homology"/>
<evidence type="ECO:0000256" key="6">
    <source>
        <dbReference type="ARBA" id="ARBA00025321"/>
    </source>
</evidence>
<evidence type="ECO:0000256" key="1">
    <source>
        <dbReference type="ARBA" id="ARBA00004167"/>
    </source>
</evidence>
<evidence type="ECO:0000256" key="5">
    <source>
        <dbReference type="ARBA" id="ARBA00022734"/>
    </source>
</evidence>
<keyword evidence="5" id="KW-0430">Lectin</keyword>
<keyword evidence="4" id="KW-1003">Cell membrane</keyword>
<feature type="chain" id="PRO_5042213481" description="Lectin-like protein BA14k" evidence="7">
    <location>
        <begin position="27"/>
        <end position="189"/>
    </location>
</feature>
<keyword evidence="9" id="KW-1185">Reference proteome</keyword>
<evidence type="ECO:0000256" key="4">
    <source>
        <dbReference type="ARBA" id="ARBA00022475"/>
    </source>
</evidence>
<keyword evidence="7" id="KW-0732">Signal</keyword>
<comment type="similarity">
    <text evidence="2">Belongs to the BA14k family.</text>
</comment>
<name>A0AAE3QKD3_9HYPH</name>
<evidence type="ECO:0000256" key="7">
    <source>
        <dbReference type="SAM" id="SignalP"/>
    </source>
</evidence>
<dbReference type="Proteomes" id="UP001161580">
    <property type="component" value="Unassembled WGS sequence"/>
</dbReference>
<comment type="caution">
    <text evidence="8">The sequence shown here is derived from an EMBL/GenBank/DDBJ whole genome shotgun (WGS) entry which is preliminary data.</text>
</comment>
<gene>
    <name evidence="8" type="ORF">MRS75_23035</name>
</gene>
<comment type="function">
    <text evidence="6">Has immunoglobulin-binding and hemagglutination properties, and can bind to mannose. Essential for virulence. May be involved in LPS biosynthesis or polysaccharide transport.</text>
</comment>